<comment type="caution">
    <text evidence="2">The sequence shown here is derived from an EMBL/GenBank/DDBJ whole genome shotgun (WGS) entry which is preliminary data.</text>
</comment>
<dbReference type="Proteomes" id="UP000530564">
    <property type="component" value="Unassembled WGS sequence"/>
</dbReference>
<dbReference type="EMBL" id="JACIDK010000003">
    <property type="protein sequence ID" value="MBB3892037.1"/>
    <property type="molecule type" value="Genomic_DNA"/>
</dbReference>
<dbReference type="InterPro" id="IPR025438">
    <property type="entry name" value="DUF4180"/>
</dbReference>
<reference evidence="2 3" key="1">
    <citation type="submission" date="2020-08" db="EMBL/GenBank/DDBJ databases">
        <title>Genomic Encyclopedia of Type Strains, Phase IV (KMG-IV): sequencing the most valuable type-strain genomes for metagenomic binning, comparative biology and taxonomic classification.</title>
        <authorList>
            <person name="Goeker M."/>
        </authorList>
    </citation>
    <scope>NUCLEOTIDE SEQUENCE [LARGE SCALE GENOMIC DNA]</scope>
    <source>
        <strain evidence="2 3">DSM 21793</strain>
    </source>
</reference>
<gene>
    <name evidence="2" type="ORF">GGQ61_002765</name>
</gene>
<evidence type="ECO:0000313" key="2">
    <source>
        <dbReference type="EMBL" id="MBB3892037.1"/>
    </source>
</evidence>
<feature type="domain" description="DUF4180" evidence="1">
    <location>
        <begin position="11"/>
        <end position="116"/>
    </location>
</feature>
<evidence type="ECO:0000259" key="1">
    <source>
        <dbReference type="Pfam" id="PF13788"/>
    </source>
</evidence>
<sequence length="121" mass="12717">METTEIAGLRTLLWPEDGPPVASGRDASDVIGEALSVQAQMVVIPVARLSPDFLRLSTGLAGEVLQKFVNYGLRAVVLGDVSAAAAASGPLRDFIGESNRGRQVWFLPDRAALEAKAAALT</sequence>
<keyword evidence="3" id="KW-1185">Reference proteome</keyword>
<dbReference type="Pfam" id="PF13788">
    <property type="entry name" value="DUF4180"/>
    <property type="match status" value="1"/>
</dbReference>
<accession>A0A840A421</accession>
<name>A0A840A421_9CAUL</name>
<protein>
    <recommendedName>
        <fullName evidence="1">DUF4180 domain-containing protein</fullName>
    </recommendedName>
</protein>
<organism evidence="2 3">
    <name type="scientific">Phenylobacterium haematophilum</name>
    <dbReference type="NCBI Taxonomy" id="98513"/>
    <lineage>
        <taxon>Bacteria</taxon>
        <taxon>Pseudomonadati</taxon>
        <taxon>Pseudomonadota</taxon>
        <taxon>Alphaproteobacteria</taxon>
        <taxon>Caulobacterales</taxon>
        <taxon>Caulobacteraceae</taxon>
        <taxon>Phenylobacterium</taxon>
    </lineage>
</organism>
<proteinExistence type="predicted"/>
<dbReference type="RefSeq" id="WP_183773649.1">
    <property type="nucleotide sequence ID" value="NZ_JACIDK010000003.1"/>
</dbReference>
<evidence type="ECO:0000313" key="3">
    <source>
        <dbReference type="Proteomes" id="UP000530564"/>
    </source>
</evidence>
<dbReference type="AlphaFoldDB" id="A0A840A421"/>